<sequence>MSNNTFIQNPYSKDNDFGFIPHMEKYPEFQEGFIKLRVGKHRGPNRGFGVNHIWAEHKQYLIKKGYQDWGSVARFVADILQPGSPIYCEFNNIRGNHRVAVVKSTLGQAILEKKQDANNKIFYSVVTAFEGKNAHGTRIGTVR</sequence>
<dbReference type="OrthoDB" id="7863006at2"/>
<dbReference type="RefSeq" id="WP_103919850.1">
    <property type="nucleotide sequence ID" value="NZ_FMSV02000418.1"/>
</dbReference>
<dbReference type="AlphaFoldDB" id="A0A1H6FC91"/>
<evidence type="ECO:0000313" key="1">
    <source>
        <dbReference type="EMBL" id="SEH06012.1"/>
    </source>
</evidence>
<organism evidence="2 3">
    <name type="scientific">Candidatus Venteria ishoeyi</name>
    <dbReference type="NCBI Taxonomy" id="1899563"/>
    <lineage>
        <taxon>Bacteria</taxon>
        <taxon>Pseudomonadati</taxon>
        <taxon>Pseudomonadota</taxon>
        <taxon>Gammaproteobacteria</taxon>
        <taxon>Thiotrichales</taxon>
        <taxon>Thiotrichaceae</taxon>
        <taxon>Venteria</taxon>
    </lineage>
</organism>
<dbReference type="Proteomes" id="UP000236724">
    <property type="component" value="Unassembled WGS sequence"/>
</dbReference>
<dbReference type="EMBL" id="FMSV02000418">
    <property type="protein sequence ID" value="SEH06012.1"/>
    <property type="molecule type" value="Genomic_DNA"/>
</dbReference>
<reference evidence="2 3" key="1">
    <citation type="submission" date="2016-10" db="EMBL/GenBank/DDBJ databases">
        <authorList>
            <person name="de Groot N.N."/>
        </authorList>
    </citation>
    <scope>NUCLEOTIDE SEQUENCE [LARGE SCALE GENOMIC DNA]</scope>
    <source>
        <strain evidence="2">MBHS1</strain>
    </source>
</reference>
<accession>A0A1H6FC91</accession>
<dbReference type="EMBL" id="FMSV02000537">
    <property type="protein sequence ID" value="SEH07677.1"/>
    <property type="molecule type" value="Genomic_DNA"/>
</dbReference>
<evidence type="ECO:0000313" key="2">
    <source>
        <dbReference type="EMBL" id="SEH07677.1"/>
    </source>
</evidence>
<proteinExistence type="predicted"/>
<name>A0A1H6FC91_9GAMM</name>
<evidence type="ECO:0000313" key="3">
    <source>
        <dbReference type="Proteomes" id="UP000236724"/>
    </source>
</evidence>
<protein>
    <submittedName>
        <fullName evidence="2">Uncharacterized protein</fullName>
    </submittedName>
</protein>
<gene>
    <name evidence="1" type="ORF">MBHS_01867</name>
    <name evidence="2" type="ORF">MBHS_03561</name>
</gene>
<keyword evidence="3" id="KW-1185">Reference proteome</keyword>